<proteinExistence type="predicted"/>
<reference evidence="1 2" key="1">
    <citation type="journal article" date="2011" name="J. Bacteriol.">
        <title>Genome Sequence of an Ammonia-Oxidizing Soil Archaeon, "Candidatus Nitrosoarchaeum koreensis" MY1.</title>
        <authorList>
            <person name="Kim B.K."/>
            <person name="Jung M.Y."/>
            <person name="Yu D.S."/>
            <person name="Park S.J."/>
            <person name="Oh T.K."/>
            <person name="Rhee S.K."/>
            <person name="Kim J.F."/>
        </authorList>
    </citation>
    <scope>NUCLEOTIDE SEQUENCE [LARGE SCALE GENOMIC DNA]</scope>
    <source>
        <strain evidence="1 2">MY1</strain>
    </source>
</reference>
<comment type="caution">
    <text evidence="1">The sequence shown here is derived from an EMBL/GenBank/DDBJ whole genome shotgun (WGS) entry which is preliminary data.</text>
</comment>
<protein>
    <submittedName>
        <fullName evidence="1">Uncharacterized protein</fullName>
    </submittedName>
</protein>
<accession>F9CWD0</accession>
<sequence length="80" mass="9442">MGLLYTKFYIDFEPTEWKELSSNPVIFETIANGVSLEIYDTSQNSYKLKFRKGGKIQIFRVVGKFRLTWDDNDLILENKQ</sequence>
<organism evidence="1 2">
    <name type="scientific">Nitrosarchaeum koreense MY1</name>
    <dbReference type="NCBI Taxonomy" id="1001994"/>
    <lineage>
        <taxon>Archaea</taxon>
        <taxon>Nitrososphaerota</taxon>
        <taxon>Nitrososphaeria</taxon>
        <taxon>Nitrosopumilales</taxon>
        <taxon>Nitrosopumilaceae</taxon>
        <taxon>Nitrosarchaeum</taxon>
    </lineage>
</organism>
<dbReference type="Proteomes" id="UP000004440">
    <property type="component" value="Unassembled WGS sequence"/>
</dbReference>
<evidence type="ECO:0000313" key="1">
    <source>
        <dbReference type="EMBL" id="EGP93582.1"/>
    </source>
</evidence>
<dbReference type="STRING" id="1001994.MY1_0820"/>
<keyword evidence="2" id="KW-1185">Reference proteome</keyword>
<dbReference type="AlphaFoldDB" id="F9CWD0"/>
<dbReference type="OrthoDB" id="4385at2157"/>
<dbReference type="RefSeq" id="WP_007550374.1">
    <property type="nucleotide sequence ID" value="NZ_AFPU01000001.1"/>
</dbReference>
<name>F9CWD0_9ARCH</name>
<gene>
    <name evidence="1" type="ORF">MY1_0820</name>
</gene>
<dbReference type="EMBL" id="AFPU01000001">
    <property type="protein sequence ID" value="EGP93582.1"/>
    <property type="molecule type" value="Genomic_DNA"/>
</dbReference>
<evidence type="ECO:0000313" key="2">
    <source>
        <dbReference type="Proteomes" id="UP000004440"/>
    </source>
</evidence>